<dbReference type="EMBL" id="BJNQ01000014">
    <property type="protein sequence ID" value="GEC76048.1"/>
    <property type="molecule type" value="Genomic_DNA"/>
</dbReference>
<dbReference type="InterPro" id="IPR046930">
    <property type="entry name" value="HTH_60"/>
</dbReference>
<evidence type="ECO:0000313" key="1">
    <source>
        <dbReference type="EMBL" id="GEC76048.1"/>
    </source>
</evidence>
<dbReference type="Proteomes" id="UP000317410">
    <property type="component" value="Unassembled WGS sequence"/>
</dbReference>
<dbReference type="Pfam" id="PF20317">
    <property type="entry name" value="HTH_60"/>
    <property type="match status" value="1"/>
</dbReference>
<dbReference type="RefSeq" id="WP_189052681.1">
    <property type="nucleotide sequence ID" value="NZ_BMRS01000011.1"/>
</dbReference>
<comment type="caution">
    <text evidence="1">The sequence shown here is derived from an EMBL/GenBank/DDBJ whole genome shotgun (WGS) entry which is preliminary data.</text>
</comment>
<accession>A0A4Y4B6A3</accession>
<gene>
    <name evidence="1" type="ORF">MLI01_21930</name>
</gene>
<sequence>MTEQGQDVAADLRRLIAEGCISEGALQAVTRITQEKIAAFLADDSAGAERPVAEEPTLSPQEMTRVSILGAQLAYGFEIDDDERLRAILETLTVECGFTLPHISRLTRVALDDLTTALDDPGALESEGRYRIALRASYLINAVNQARPVGA</sequence>
<proteinExistence type="predicted"/>
<dbReference type="AlphaFoldDB" id="A0A4Y4B6A3"/>
<evidence type="ECO:0000313" key="2">
    <source>
        <dbReference type="Proteomes" id="UP000317410"/>
    </source>
</evidence>
<protein>
    <submittedName>
        <fullName evidence="1">Uncharacterized protein</fullName>
    </submittedName>
</protein>
<name>A0A4Y4B6A3_MICMQ</name>
<organism evidence="1 2">
    <name type="scientific">Microbacterium maritypicum</name>
    <name type="common">Microbacterium liquefaciens</name>
    <dbReference type="NCBI Taxonomy" id="33918"/>
    <lineage>
        <taxon>Bacteria</taxon>
        <taxon>Bacillati</taxon>
        <taxon>Actinomycetota</taxon>
        <taxon>Actinomycetes</taxon>
        <taxon>Micrococcales</taxon>
        <taxon>Microbacteriaceae</taxon>
        <taxon>Microbacterium</taxon>
    </lineage>
</organism>
<reference evidence="1 2" key="1">
    <citation type="submission" date="2019-06" db="EMBL/GenBank/DDBJ databases">
        <title>Whole genome shotgun sequence of Microbacterium liquefaciens NBRC 15037.</title>
        <authorList>
            <person name="Hosoyama A."/>
            <person name="Uohara A."/>
            <person name="Ohji S."/>
            <person name="Ichikawa N."/>
        </authorList>
    </citation>
    <scope>NUCLEOTIDE SEQUENCE [LARGE SCALE GENOMIC DNA]</scope>
    <source>
        <strain evidence="1 2">NBRC 15037</strain>
    </source>
</reference>